<comment type="caution">
    <text evidence="1">The sequence shown here is derived from an EMBL/GenBank/DDBJ whole genome shotgun (WGS) entry which is preliminary data.</text>
</comment>
<protein>
    <submittedName>
        <fullName evidence="1">Uncharacterized protein</fullName>
    </submittedName>
</protein>
<evidence type="ECO:0000313" key="1">
    <source>
        <dbReference type="EMBL" id="KAK7411242.1"/>
    </source>
</evidence>
<accession>A0AAN9XVU9</accession>
<reference evidence="1 2" key="1">
    <citation type="submission" date="2024-01" db="EMBL/GenBank/DDBJ databases">
        <title>The genomes of 5 underutilized Papilionoideae crops provide insights into root nodulation and disease resistanc.</title>
        <authorList>
            <person name="Jiang F."/>
        </authorList>
    </citation>
    <scope>NUCLEOTIDE SEQUENCE [LARGE SCALE GENOMIC DNA]</scope>
    <source>
        <strain evidence="1">DUOXIRENSHENG_FW03</strain>
        <tissue evidence="1">Leaves</tissue>
    </source>
</reference>
<dbReference type="Proteomes" id="UP001386955">
    <property type="component" value="Unassembled WGS sequence"/>
</dbReference>
<gene>
    <name evidence="1" type="ORF">VNO78_02675</name>
</gene>
<evidence type="ECO:0000313" key="2">
    <source>
        <dbReference type="Proteomes" id="UP001386955"/>
    </source>
</evidence>
<sequence length="85" mass="9292">MPRDSASSARLDNQPQVHHLTLNLECTSRNLASSLRLYILDFSLKCTLQHPTSSVSLGTQPQVHPSILGLECTPRHSTLGAHFGT</sequence>
<proteinExistence type="predicted"/>
<dbReference type="AlphaFoldDB" id="A0AAN9XVU9"/>
<organism evidence="1 2">
    <name type="scientific">Psophocarpus tetragonolobus</name>
    <name type="common">Winged bean</name>
    <name type="synonym">Dolichos tetragonolobus</name>
    <dbReference type="NCBI Taxonomy" id="3891"/>
    <lineage>
        <taxon>Eukaryota</taxon>
        <taxon>Viridiplantae</taxon>
        <taxon>Streptophyta</taxon>
        <taxon>Embryophyta</taxon>
        <taxon>Tracheophyta</taxon>
        <taxon>Spermatophyta</taxon>
        <taxon>Magnoliopsida</taxon>
        <taxon>eudicotyledons</taxon>
        <taxon>Gunneridae</taxon>
        <taxon>Pentapetalae</taxon>
        <taxon>rosids</taxon>
        <taxon>fabids</taxon>
        <taxon>Fabales</taxon>
        <taxon>Fabaceae</taxon>
        <taxon>Papilionoideae</taxon>
        <taxon>50 kb inversion clade</taxon>
        <taxon>NPAAA clade</taxon>
        <taxon>indigoferoid/millettioid clade</taxon>
        <taxon>Phaseoleae</taxon>
        <taxon>Psophocarpus</taxon>
    </lineage>
</organism>
<name>A0AAN9XVU9_PSOTE</name>
<keyword evidence="2" id="KW-1185">Reference proteome</keyword>
<dbReference type="EMBL" id="JAYMYS010000001">
    <property type="protein sequence ID" value="KAK7411242.1"/>
    <property type="molecule type" value="Genomic_DNA"/>
</dbReference>